<name>A0A1K1X7E4_9GAMM</name>
<reference evidence="3 4" key="1">
    <citation type="submission" date="2016-11" db="EMBL/GenBank/DDBJ databases">
        <authorList>
            <person name="Jaros S."/>
            <person name="Januszkiewicz K."/>
            <person name="Wedrychowicz H."/>
        </authorList>
    </citation>
    <scope>NUCLEOTIDE SEQUENCE [LARGE SCALE GENOMIC DNA]</scope>
    <source>
        <strain evidence="3 4">DSM 21637</strain>
    </source>
</reference>
<dbReference type="InterPro" id="IPR002625">
    <property type="entry name" value="Smr_dom"/>
</dbReference>
<dbReference type="SUPFAM" id="SSF160443">
    <property type="entry name" value="SMR domain-like"/>
    <property type="match status" value="1"/>
</dbReference>
<dbReference type="PANTHER" id="PTHR35562">
    <property type="entry name" value="DNA ENDONUCLEASE SMRA-RELATED"/>
    <property type="match status" value="1"/>
</dbReference>
<dbReference type="Proteomes" id="UP000182350">
    <property type="component" value="Unassembled WGS sequence"/>
</dbReference>
<dbReference type="GO" id="GO:0004520">
    <property type="term" value="F:DNA endonuclease activity"/>
    <property type="evidence" value="ECO:0007669"/>
    <property type="project" value="TreeGrafter"/>
</dbReference>
<proteinExistence type="predicted"/>
<keyword evidence="3" id="KW-0378">Hydrolase</keyword>
<feature type="domain" description="Smr" evidence="2">
    <location>
        <begin position="101"/>
        <end position="182"/>
    </location>
</feature>
<dbReference type="AlphaFoldDB" id="A0A1K1X7E4"/>
<dbReference type="PROSITE" id="PS50828">
    <property type="entry name" value="SMR"/>
    <property type="match status" value="1"/>
</dbReference>
<evidence type="ECO:0000259" key="2">
    <source>
        <dbReference type="PROSITE" id="PS50828"/>
    </source>
</evidence>
<keyword evidence="4" id="KW-1185">Reference proteome</keyword>
<sequence length="190" mass="21069">MSSESDQPDDLEMFRALMKGVRPVQQNRADPGKPRKKSDASLQLRREAAGNEPVGLTGVGLSDGKVQPVNPSDSLEFHLPDLPLRTLQQLKKGQLEWQEGLDLHGYTIEAARAALSDFIRDGRARGYRCLLLVHGKSWNREDEVPSIKSHVNAWLRQMPDVLAFCSALPTDGGTGAVYILLRTRSTPKDQ</sequence>
<dbReference type="SMART" id="SM00463">
    <property type="entry name" value="SMR"/>
    <property type="match status" value="1"/>
</dbReference>
<dbReference type="Gene3D" id="3.30.1370.110">
    <property type="match status" value="1"/>
</dbReference>
<dbReference type="InterPro" id="IPR036063">
    <property type="entry name" value="Smr_dom_sf"/>
</dbReference>
<evidence type="ECO:0000313" key="3">
    <source>
        <dbReference type="EMBL" id="SFX45586.1"/>
    </source>
</evidence>
<evidence type="ECO:0000313" key="4">
    <source>
        <dbReference type="Proteomes" id="UP000182350"/>
    </source>
</evidence>
<dbReference type="Pfam" id="PF01713">
    <property type="entry name" value="Smr"/>
    <property type="match status" value="1"/>
</dbReference>
<gene>
    <name evidence="3" type="ORF">SAMN02745752_01759</name>
</gene>
<dbReference type="PANTHER" id="PTHR35562:SF2">
    <property type="entry name" value="DNA ENDONUCLEASE SMRA-RELATED"/>
    <property type="match status" value="1"/>
</dbReference>
<dbReference type="EMBL" id="FPJW01000005">
    <property type="protein sequence ID" value="SFX45586.1"/>
    <property type="molecule type" value="Genomic_DNA"/>
</dbReference>
<accession>A0A1K1X7E4</accession>
<organism evidence="3 4">
    <name type="scientific">Marinospirillum alkaliphilum DSM 21637</name>
    <dbReference type="NCBI Taxonomy" id="1122209"/>
    <lineage>
        <taxon>Bacteria</taxon>
        <taxon>Pseudomonadati</taxon>
        <taxon>Pseudomonadota</taxon>
        <taxon>Gammaproteobacteria</taxon>
        <taxon>Oceanospirillales</taxon>
        <taxon>Oceanospirillaceae</taxon>
        <taxon>Marinospirillum</taxon>
    </lineage>
</organism>
<feature type="compositionally biased region" description="Basic and acidic residues" evidence="1">
    <location>
        <begin position="30"/>
        <end position="49"/>
    </location>
</feature>
<dbReference type="STRING" id="1122209.SAMN02745752_01759"/>
<feature type="region of interest" description="Disordered" evidence="1">
    <location>
        <begin position="18"/>
        <end position="62"/>
    </location>
</feature>
<dbReference type="RefSeq" id="WP_342715786.1">
    <property type="nucleotide sequence ID" value="NZ_FPJW01000005.1"/>
</dbReference>
<evidence type="ECO:0000256" key="1">
    <source>
        <dbReference type="SAM" id="MobiDB-lite"/>
    </source>
</evidence>
<keyword evidence="3" id="KW-0255">Endonuclease</keyword>
<keyword evidence="3" id="KW-0540">Nuclease</keyword>
<protein>
    <submittedName>
        <fullName evidence="3">DNA-nicking endonuclease, Smr domain</fullName>
    </submittedName>
</protein>